<dbReference type="CDD" id="cd12459">
    <property type="entry name" value="RRM1_CID8_like"/>
    <property type="match status" value="1"/>
</dbReference>
<keyword evidence="1" id="KW-0694">RNA-binding</keyword>
<proteinExistence type="predicted"/>
<dbReference type="EMBL" id="JAEHOE010000002">
    <property type="protein sequence ID" value="KAG2501178.1"/>
    <property type="molecule type" value="Genomic_DNA"/>
</dbReference>
<protein>
    <recommendedName>
        <fullName evidence="3">RRM domain-containing protein</fullName>
    </recommendedName>
</protein>
<name>A0A836C6I7_9CHLO</name>
<organism evidence="4 5">
    <name type="scientific">Edaphochlamys debaryana</name>
    <dbReference type="NCBI Taxonomy" id="47281"/>
    <lineage>
        <taxon>Eukaryota</taxon>
        <taxon>Viridiplantae</taxon>
        <taxon>Chlorophyta</taxon>
        <taxon>core chlorophytes</taxon>
        <taxon>Chlorophyceae</taxon>
        <taxon>CS clade</taxon>
        <taxon>Chlamydomonadales</taxon>
        <taxon>Chlamydomonadales incertae sedis</taxon>
        <taxon>Edaphochlamys</taxon>
    </lineage>
</organism>
<sequence>MIGPGMIPPGMVLQMGYQAGYPSPGPMSVLPGADQLRGYTSYGGMGLMQQEDATAALAERLNELQLGASRGRGPPVGQHSPGPFGGPRGGIAGPSQVQPQYYYQPGPPMQQPGRGRQGRAGRGGGGPQPGGGRGQGQMQKKKRPQKGLEDNIKRTVYISYVDCSLTEENLAAFFSDCGRIIDCRICGDPNSAMRFAFIEFQDVEYAHKALEKTGSVLGSSPLRVLPSKTAIMPVNQELMPRSPDEVERCSRTVYAANIDKKVDKNDVKAFFESLCGKVSRIRLLGDYAHSTRIAFVEFQHAEGALAALNCSGALLGSLPIRVSPSKTPVKVEGSKDSDGQSSSASSQQSRGVHVSAQQQAVSIPAPPNGTSALPPSPPQQPAAQQQPELISQQQAQAPVAGVVLVEEQQQ</sequence>
<feature type="compositionally biased region" description="Low complexity" evidence="2">
    <location>
        <begin position="381"/>
        <end position="397"/>
    </location>
</feature>
<dbReference type="OrthoDB" id="7763451at2759"/>
<feature type="compositionally biased region" description="Low complexity" evidence="2">
    <location>
        <begin position="339"/>
        <end position="349"/>
    </location>
</feature>
<keyword evidence="5" id="KW-1185">Reference proteome</keyword>
<dbReference type="SUPFAM" id="SSF54928">
    <property type="entry name" value="RNA-binding domain, RBD"/>
    <property type="match status" value="2"/>
</dbReference>
<dbReference type="Gene3D" id="3.30.70.330">
    <property type="match status" value="2"/>
</dbReference>
<dbReference type="InterPro" id="IPR034823">
    <property type="entry name" value="CID8-like_RRM1"/>
</dbReference>
<comment type="caution">
    <text evidence="4">The sequence shown here is derived from an EMBL/GenBank/DDBJ whole genome shotgun (WGS) entry which is preliminary data.</text>
</comment>
<evidence type="ECO:0000256" key="1">
    <source>
        <dbReference type="PROSITE-ProRule" id="PRU00176"/>
    </source>
</evidence>
<feature type="region of interest" description="Disordered" evidence="2">
    <location>
        <begin position="325"/>
        <end position="397"/>
    </location>
</feature>
<dbReference type="AlphaFoldDB" id="A0A836C6I7"/>
<dbReference type="Pfam" id="PF00076">
    <property type="entry name" value="RRM_1"/>
    <property type="match status" value="2"/>
</dbReference>
<dbReference type="InterPro" id="IPR035979">
    <property type="entry name" value="RBD_domain_sf"/>
</dbReference>
<reference evidence="4" key="1">
    <citation type="journal article" date="2020" name="bioRxiv">
        <title>Comparative genomics of Chlamydomonas.</title>
        <authorList>
            <person name="Craig R.J."/>
            <person name="Hasan A.R."/>
            <person name="Ness R.W."/>
            <person name="Keightley P.D."/>
        </authorList>
    </citation>
    <scope>NUCLEOTIDE SEQUENCE</scope>
    <source>
        <strain evidence="4">CCAP 11/70</strain>
    </source>
</reference>
<feature type="compositionally biased region" description="Gly residues" evidence="2">
    <location>
        <begin position="118"/>
        <end position="135"/>
    </location>
</feature>
<dbReference type="PANTHER" id="PTHR32343:SF22">
    <property type="entry name" value="LD29830P"/>
    <property type="match status" value="1"/>
</dbReference>
<dbReference type="InterPro" id="IPR012677">
    <property type="entry name" value="Nucleotide-bd_a/b_plait_sf"/>
</dbReference>
<evidence type="ECO:0000313" key="4">
    <source>
        <dbReference type="EMBL" id="KAG2501178.1"/>
    </source>
</evidence>
<dbReference type="InterPro" id="IPR034825">
    <property type="entry name" value="CID8-like_RRM2"/>
</dbReference>
<feature type="compositionally biased region" description="Gly residues" evidence="2">
    <location>
        <begin position="83"/>
        <end position="92"/>
    </location>
</feature>
<evidence type="ECO:0000256" key="2">
    <source>
        <dbReference type="SAM" id="MobiDB-lite"/>
    </source>
</evidence>
<dbReference type="PANTHER" id="PTHR32343">
    <property type="entry name" value="SERINE/ARGININE-RICH SPLICING FACTOR"/>
    <property type="match status" value="1"/>
</dbReference>
<dbReference type="GO" id="GO:0003723">
    <property type="term" value="F:RNA binding"/>
    <property type="evidence" value="ECO:0007669"/>
    <property type="project" value="UniProtKB-UniRule"/>
</dbReference>
<feature type="domain" description="RRM" evidence="3">
    <location>
        <begin position="251"/>
        <end position="327"/>
    </location>
</feature>
<dbReference type="CDD" id="cd12460">
    <property type="entry name" value="RRM2_CID8_like"/>
    <property type="match status" value="1"/>
</dbReference>
<dbReference type="InterPro" id="IPR000504">
    <property type="entry name" value="RRM_dom"/>
</dbReference>
<dbReference type="PROSITE" id="PS50102">
    <property type="entry name" value="RRM"/>
    <property type="match status" value="2"/>
</dbReference>
<gene>
    <name evidence="4" type="ORF">HYH03_000993</name>
</gene>
<feature type="domain" description="RRM" evidence="3">
    <location>
        <begin position="154"/>
        <end position="229"/>
    </location>
</feature>
<evidence type="ECO:0000259" key="3">
    <source>
        <dbReference type="PROSITE" id="PS50102"/>
    </source>
</evidence>
<evidence type="ECO:0000313" key="5">
    <source>
        <dbReference type="Proteomes" id="UP000612055"/>
    </source>
</evidence>
<feature type="region of interest" description="Disordered" evidence="2">
    <location>
        <begin position="67"/>
        <end position="149"/>
    </location>
</feature>
<accession>A0A836C6I7</accession>
<dbReference type="Proteomes" id="UP000612055">
    <property type="component" value="Unassembled WGS sequence"/>
</dbReference>
<dbReference type="SMART" id="SM00360">
    <property type="entry name" value="RRM"/>
    <property type="match status" value="2"/>
</dbReference>